<organism evidence="1">
    <name type="scientific">Isometrus maculatus</name>
    <name type="common">Lesser brown scorpion</name>
    <name type="synonym">Scorpio maculatus</name>
    <dbReference type="NCBI Taxonomy" id="497827"/>
    <lineage>
        <taxon>Eukaryota</taxon>
        <taxon>Metazoa</taxon>
        <taxon>Ecdysozoa</taxon>
        <taxon>Arthropoda</taxon>
        <taxon>Chelicerata</taxon>
        <taxon>Arachnida</taxon>
        <taxon>Scorpiones</taxon>
        <taxon>Buthida</taxon>
        <taxon>Buthoidea</taxon>
        <taxon>Buthidae</taxon>
        <taxon>Isometrus</taxon>
    </lineage>
</organism>
<feature type="non-terminal residue" evidence="1">
    <location>
        <position position="1"/>
    </location>
</feature>
<sequence length="172" mass="19119">RGSGCLATAPSCHSGEAKTIYGIAGELVRLVGSVGSLRPVLESLFHRMLLYPPPEHRTEALKAMKELMKKPSNVIQFAGPSLHDDKITRSGDLDLMRILMDSLKECCHSNDNNVCYASVSCMVAILTSLQNITTGKDITEEYAHLINNMFKTLEDTDFKGVQSVEYWQKKKK</sequence>
<feature type="non-terminal residue" evidence="1">
    <location>
        <position position="172"/>
    </location>
</feature>
<evidence type="ECO:0000313" key="1">
    <source>
        <dbReference type="EMBL" id="ACD12017.1"/>
    </source>
</evidence>
<accession>A0A0U1SSU2</accession>
<name>A0A0U1SSU2_ISOMC</name>
<dbReference type="EMBL" id="EU252472">
    <property type="protein sequence ID" value="ACD12017.1"/>
    <property type="molecule type" value="mRNA"/>
</dbReference>
<dbReference type="InterPro" id="IPR011989">
    <property type="entry name" value="ARM-like"/>
</dbReference>
<proteinExistence type="evidence at transcript level"/>
<dbReference type="Gene3D" id="1.25.10.10">
    <property type="entry name" value="Leucine-rich Repeat Variant"/>
    <property type="match status" value="1"/>
</dbReference>
<dbReference type="InterPro" id="IPR016024">
    <property type="entry name" value="ARM-type_fold"/>
</dbReference>
<dbReference type="SUPFAM" id="SSF48371">
    <property type="entry name" value="ARM repeat"/>
    <property type="match status" value="1"/>
</dbReference>
<dbReference type="AlphaFoldDB" id="A0A0U1SSU2"/>
<protein>
    <submittedName>
        <fullName evidence="1">Uncharacterized protein</fullName>
    </submittedName>
</protein>
<reference evidence="1" key="1">
    <citation type="submission" date="2007-10" db="EMBL/GenBank/DDBJ databases">
        <title>Classification and functional annotation of ESTs from venom glands of Isometrus maculatus.</title>
        <authorList>
            <person name="Li W."/>
            <person name="Ma Y."/>
            <person name="Zhao R."/>
            <person name="Cao Z."/>
        </authorList>
    </citation>
    <scope>NUCLEOTIDE SEQUENCE</scope>
    <source>
        <tissue evidence="1">Venom gland</tissue>
    </source>
</reference>